<gene>
    <name evidence="3" type="ORF">COV74_01230</name>
</gene>
<protein>
    <recommendedName>
        <fullName evidence="2">TNase-like domain-containing protein</fullName>
    </recommendedName>
</protein>
<feature type="signal peptide" evidence="1">
    <location>
        <begin position="1"/>
        <end position="24"/>
    </location>
</feature>
<reference evidence="3 4" key="1">
    <citation type="submission" date="2017-09" db="EMBL/GenBank/DDBJ databases">
        <title>Depth-based differentiation of microbial function through sediment-hosted aquifers and enrichment of novel symbionts in the deep terrestrial subsurface.</title>
        <authorList>
            <person name="Probst A.J."/>
            <person name="Ladd B."/>
            <person name="Jarett J.K."/>
            <person name="Geller-Mcgrath D.E."/>
            <person name="Sieber C.M."/>
            <person name="Emerson J.B."/>
            <person name="Anantharaman K."/>
            <person name="Thomas B.C."/>
            <person name="Malmstrom R."/>
            <person name="Stieglmeier M."/>
            <person name="Klingl A."/>
            <person name="Woyke T."/>
            <person name="Ryan C.M."/>
            <person name="Banfield J.F."/>
        </authorList>
    </citation>
    <scope>NUCLEOTIDE SEQUENCE [LARGE SCALE GENOMIC DNA]</scope>
    <source>
        <strain evidence="3">CG11_big_fil_rev_8_21_14_0_20_45_26</strain>
    </source>
</reference>
<dbReference type="InterPro" id="IPR035437">
    <property type="entry name" value="SNase_OB-fold_sf"/>
</dbReference>
<dbReference type="EMBL" id="PCVY01000015">
    <property type="protein sequence ID" value="PIQ87340.1"/>
    <property type="molecule type" value="Genomic_DNA"/>
</dbReference>
<evidence type="ECO:0000259" key="2">
    <source>
        <dbReference type="PROSITE" id="PS50830"/>
    </source>
</evidence>
<accession>A0A2H0LSC9</accession>
<dbReference type="SUPFAM" id="SSF50199">
    <property type="entry name" value="Staphylococcal nuclease"/>
    <property type="match status" value="1"/>
</dbReference>
<feature type="chain" id="PRO_5013580927" description="TNase-like domain-containing protein" evidence="1">
    <location>
        <begin position="25"/>
        <end position="212"/>
    </location>
</feature>
<organism evidence="3 4">
    <name type="scientific">Candidatus Abzuiibacterium crystallinum</name>
    <dbReference type="NCBI Taxonomy" id="1974748"/>
    <lineage>
        <taxon>Bacteria</taxon>
        <taxon>Pseudomonadati</taxon>
        <taxon>Candidatus Omnitrophota</taxon>
        <taxon>Candidatus Abzuiibacterium</taxon>
    </lineage>
</organism>
<evidence type="ECO:0000256" key="1">
    <source>
        <dbReference type="SAM" id="SignalP"/>
    </source>
</evidence>
<name>A0A2H0LSC9_9BACT</name>
<sequence>MKFKSSFLILVFSLSFLASHEVLAKNDLPDAQVPIPTFTSKAQPIQEVPQGNIIHLASGKQIKLKGLLVPELEMLDQKEYWASHLGLSEKQYNRAAKESRQFLRQLVKKNKIFLVEDPSEKMVNATDAFGRHYFYAFGLPRRYEYVQFSIAMIPRYYENNGKGKYSLNIGATMIQNGHAVVDRKLPFIYRHVFEKLEEEAKTNKRGLWKYIR</sequence>
<dbReference type="PROSITE" id="PS50830">
    <property type="entry name" value="TNASE_3"/>
    <property type="match status" value="1"/>
</dbReference>
<dbReference type="Proteomes" id="UP000230859">
    <property type="component" value="Unassembled WGS sequence"/>
</dbReference>
<dbReference type="Gene3D" id="2.40.50.90">
    <property type="match status" value="1"/>
</dbReference>
<feature type="domain" description="TNase-like" evidence="2">
    <location>
        <begin position="45"/>
        <end position="210"/>
    </location>
</feature>
<evidence type="ECO:0000313" key="4">
    <source>
        <dbReference type="Proteomes" id="UP000230859"/>
    </source>
</evidence>
<keyword evidence="1" id="KW-0732">Signal</keyword>
<dbReference type="Pfam" id="PF00565">
    <property type="entry name" value="SNase"/>
    <property type="match status" value="1"/>
</dbReference>
<comment type="caution">
    <text evidence="3">The sequence shown here is derived from an EMBL/GenBank/DDBJ whole genome shotgun (WGS) entry which is preliminary data.</text>
</comment>
<dbReference type="InterPro" id="IPR016071">
    <property type="entry name" value="Staphylococal_nuclease_OB-fold"/>
</dbReference>
<proteinExistence type="predicted"/>
<evidence type="ECO:0000313" key="3">
    <source>
        <dbReference type="EMBL" id="PIQ87340.1"/>
    </source>
</evidence>
<dbReference type="AlphaFoldDB" id="A0A2H0LSC9"/>